<reference evidence="7 8" key="1">
    <citation type="submission" date="2014-02" db="EMBL/GenBank/DDBJ databases">
        <title>Transposable element dynamics among asymbiotic and ectomycorrhizal Amanita fungi.</title>
        <authorList>
            <consortium name="DOE Joint Genome Institute"/>
            <person name="Hess J."/>
            <person name="Skrede I."/>
            <person name="Wolfe B."/>
            <person name="LaButti K."/>
            <person name="Ohm R.A."/>
            <person name="Grigoriev I.V."/>
            <person name="Pringle A."/>
        </authorList>
    </citation>
    <scope>NUCLEOTIDE SEQUENCE [LARGE SCALE GENOMIC DNA]</scope>
    <source>
        <strain evidence="7 8">SKay4041</strain>
    </source>
</reference>
<evidence type="ECO:0000256" key="1">
    <source>
        <dbReference type="ARBA" id="ARBA00022443"/>
    </source>
</evidence>
<feature type="compositionally biased region" description="Low complexity" evidence="3">
    <location>
        <begin position="447"/>
        <end position="461"/>
    </location>
</feature>
<evidence type="ECO:0000259" key="5">
    <source>
        <dbReference type="PROSITE" id="PS50105"/>
    </source>
</evidence>
<feature type="compositionally biased region" description="Low complexity" evidence="3">
    <location>
        <begin position="634"/>
        <end position="652"/>
    </location>
</feature>
<dbReference type="InterPro" id="IPR001452">
    <property type="entry name" value="SH3_domain"/>
</dbReference>
<feature type="domain" description="SH3" evidence="4">
    <location>
        <begin position="470"/>
        <end position="539"/>
    </location>
</feature>
<dbReference type="SMART" id="SM00326">
    <property type="entry name" value="SH3"/>
    <property type="match status" value="2"/>
</dbReference>
<dbReference type="SUPFAM" id="SSF50044">
    <property type="entry name" value="SH3-domain"/>
    <property type="match status" value="2"/>
</dbReference>
<evidence type="ECO:0000259" key="6">
    <source>
        <dbReference type="PROSITE" id="PS50200"/>
    </source>
</evidence>
<evidence type="ECO:0000313" key="7">
    <source>
        <dbReference type="EMBL" id="PFH51952.1"/>
    </source>
</evidence>
<evidence type="ECO:0000259" key="4">
    <source>
        <dbReference type="PROSITE" id="PS50002"/>
    </source>
</evidence>
<sequence>MDVPIFDKHILDWDESDVHLWLQKLGYPHYETQIRDHSIRGDILVTIDAENLKLLGVSTIGQRLAILKAVYLAKLAYGVPRDDDGYVPPSEASDRNSLSSIDRLISAFEEQAQRLHSVEEDNRSLMKSLHSLMDDFNNLRASIVKPDETMSPIQRQPSFRWAQYVKPQKSPTKADAIESPHPSPQQLEHDIPPYTRNNNLQSHASSSADKPRSQPQPTPDLSNSNSGTAAKKQESTDNLKSFKVSLEDPTWKVLPAALKKYRINNDTWQNYAMFICYGPPGNRIERCLSYDEKPLLLFQKLKDAQKNPVFMLKHIKDIRSPIVVAQQKHAARKASSVASVPSQGHNKQPSTSRSTNRPPKLEVQDLSTQTPLLSSLISPQPGWPEPGVSSPSIDHNQHRNEDTTTTLASVQQSLQGSTSASITGGSSATSTLVSANVDLAKPKTESSEQQSHTHQNNSSSSPREMPIAPNGISYAVAIYPYMAEQEDEFDVVVGDTFVILSRAKGWWVVHRDPTGAGLADEETLKPGWVPAGCLLETNVPVASAIAEATAAKGDTNPDGTNKTPILPLSIISTSYPGIALMDYKKKGEEELDLVKDDALRVFKRYNHWSYAVKEDGGDRGWVPSWFIGKVSTTSTTASSANTPPTPSTSATPHGNPTDEVNGQTQVSPMSSAFPPVQTRV</sequence>
<dbReference type="InterPro" id="IPR013761">
    <property type="entry name" value="SAM/pointed_sf"/>
</dbReference>
<dbReference type="SMART" id="SM00314">
    <property type="entry name" value="RA"/>
    <property type="match status" value="1"/>
</dbReference>
<keyword evidence="8" id="KW-1185">Reference proteome</keyword>
<dbReference type="Pfam" id="PF00788">
    <property type="entry name" value="RA"/>
    <property type="match status" value="1"/>
</dbReference>
<feature type="compositionally biased region" description="Low complexity" evidence="3">
    <location>
        <begin position="416"/>
        <end position="427"/>
    </location>
</feature>
<feature type="region of interest" description="Disordered" evidence="3">
    <location>
        <begin position="634"/>
        <end position="680"/>
    </location>
</feature>
<accession>A0A2A9NW80</accession>
<feature type="compositionally biased region" description="Polar residues" evidence="3">
    <location>
        <begin position="336"/>
        <end position="357"/>
    </location>
</feature>
<dbReference type="SUPFAM" id="SSF54236">
    <property type="entry name" value="Ubiquitin-like"/>
    <property type="match status" value="1"/>
</dbReference>
<dbReference type="GO" id="GO:0007165">
    <property type="term" value="P:signal transduction"/>
    <property type="evidence" value="ECO:0007669"/>
    <property type="project" value="InterPro"/>
</dbReference>
<dbReference type="CDD" id="cd00174">
    <property type="entry name" value="SH3"/>
    <property type="match status" value="2"/>
</dbReference>
<gene>
    <name evidence="7" type="ORF">AMATHDRAFT_58183</name>
</gene>
<evidence type="ECO:0000313" key="8">
    <source>
        <dbReference type="Proteomes" id="UP000242287"/>
    </source>
</evidence>
<evidence type="ECO:0000256" key="2">
    <source>
        <dbReference type="PROSITE-ProRule" id="PRU00192"/>
    </source>
</evidence>
<dbReference type="Gene3D" id="1.10.150.50">
    <property type="entry name" value="Transcription Factor, Ets-1"/>
    <property type="match status" value="1"/>
</dbReference>
<organism evidence="7 8">
    <name type="scientific">Amanita thiersii Skay4041</name>
    <dbReference type="NCBI Taxonomy" id="703135"/>
    <lineage>
        <taxon>Eukaryota</taxon>
        <taxon>Fungi</taxon>
        <taxon>Dikarya</taxon>
        <taxon>Basidiomycota</taxon>
        <taxon>Agaricomycotina</taxon>
        <taxon>Agaricomycetes</taxon>
        <taxon>Agaricomycetidae</taxon>
        <taxon>Agaricales</taxon>
        <taxon>Pluteineae</taxon>
        <taxon>Amanitaceae</taxon>
        <taxon>Amanita</taxon>
    </lineage>
</organism>
<feature type="region of interest" description="Disordered" evidence="3">
    <location>
        <begin position="441"/>
        <end position="467"/>
    </location>
</feature>
<dbReference type="SMART" id="SM00454">
    <property type="entry name" value="SAM"/>
    <property type="match status" value="1"/>
</dbReference>
<dbReference type="InterPro" id="IPR001660">
    <property type="entry name" value="SAM"/>
</dbReference>
<dbReference type="PROSITE" id="PS50105">
    <property type="entry name" value="SAM_DOMAIN"/>
    <property type="match status" value="1"/>
</dbReference>
<proteinExistence type="predicted"/>
<keyword evidence="1 2" id="KW-0728">SH3 domain</keyword>
<feature type="compositionally biased region" description="Polar residues" evidence="3">
    <location>
        <begin position="403"/>
        <end position="415"/>
    </location>
</feature>
<dbReference type="Pfam" id="PF00018">
    <property type="entry name" value="SH3_1"/>
    <property type="match status" value="2"/>
</dbReference>
<dbReference type="PANTHER" id="PTHR12573:SF4">
    <property type="entry name" value="AT09986P-RELATED"/>
    <property type="match status" value="1"/>
</dbReference>
<feature type="compositionally biased region" description="Polar residues" evidence="3">
    <location>
        <begin position="658"/>
        <end position="670"/>
    </location>
</feature>
<feature type="region of interest" description="Disordered" evidence="3">
    <location>
        <begin position="333"/>
        <end position="427"/>
    </location>
</feature>
<feature type="region of interest" description="Disordered" evidence="3">
    <location>
        <begin position="147"/>
        <end position="238"/>
    </location>
</feature>
<feature type="domain" description="Ras-associating" evidence="6">
    <location>
        <begin position="240"/>
        <end position="317"/>
    </location>
</feature>
<dbReference type="PANTHER" id="PTHR12573">
    <property type="entry name" value="AT09986P-RELATED"/>
    <property type="match status" value="1"/>
</dbReference>
<evidence type="ECO:0000256" key="3">
    <source>
        <dbReference type="SAM" id="MobiDB-lite"/>
    </source>
</evidence>
<feature type="compositionally biased region" description="Polar residues" evidence="3">
    <location>
        <begin position="195"/>
        <end position="228"/>
    </location>
</feature>
<protein>
    <submittedName>
        <fullName evidence="7">Uncharacterized protein</fullName>
    </submittedName>
</protein>
<dbReference type="InterPro" id="IPR000159">
    <property type="entry name" value="RA_dom"/>
</dbReference>
<dbReference type="PROSITE" id="PS50200">
    <property type="entry name" value="RA"/>
    <property type="match status" value="1"/>
</dbReference>
<name>A0A2A9NW80_9AGAR</name>
<feature type="domain" description="SAM" evidence="5">
    <location>
        <begin position="13"/>
        <end position="76"/>
    </location>
</feature>
<feature type="compositionally biased region" description="Polar residues" evidence="3">
    <location>
        <begin position="365"/>
        <end position="378"/>
    </location>
</feature>
<dbReference type="STRING" id="703135.A0A2A9NW80"/>
<dbReference type="Gene3D" id="2.30.30.40">
    <property type="entry name" value="SH3 Domains"/>
    <property type="match status" value="2"/>
</dbReference>
<dbReference type="Gene3D" id="3.10.20.90">
    <property type="entry name" value="Phosphatidylinositol 3-kinase Catalytic Subunit, Chain A, domain 1"/>
    <property type="match status" value="1"/>
</dbReference>
<dbReference type="Pfam" id="PF00536">
    <property type="entry name" value="SAM_1"/>
    <property type="match status" value="1"/>
</dbReference>
<dbReference type="EMBL" id="KZ301983">
    <property type="protein sequence ID" value="PFH51952.1"/>
    <property type="molecule type" value="Genomic_DNA"/>
</dbReference>
<dbReference type="OrthoDB" id="8883818at2759"/>
<dbReference type="Proteomes" id="UP000242287">
    <property type="component" value="Unassembled WGS sequence"/>
</dbReference>
<dbReference type="InterPro" id="IPR036028">
    <property type="entry name" value="SH3-like_dom_sf"/>
</dbReference>
<dbReference type="InterPro" id="IPR029071">
    <property type="entry name" value="Ubiquitin-like_domsf"/>
</dbReference>
<dbReference type="PROSITE" id="PS50002">
    <property type="entry name" value="SH3"/>
    <property type="match status" value="2"/>
</dbReference>
<dbReference type="SUPFAM" id="SSF47769">
    <property type="entry name" value="SAM/Pointed domain"/>
    <property type="match status" value="1"/>
</dbReference>
<dbReference type="CDD" id="cd01786">
    <property type="entry name" value="RA_STE50"/>
    <property type="match status" value="1"/>
</dbReference>
<dbReference type="AlphaFoldDB" id="A0A2A9NW80"/>
<feature type="domain" description="SH3" evidence="4">
    <location>
        <begin position="572"/>
        <end position="632"/>
    </location>
</feature>